<dbReference type="Proteomes" id="UP001060919">
    <property type="component" value="Chromosome"/>
</dbReference>
<keyword evidence="9 14" id="KW-0521">NADP</keyword>
<evidence type="ECO:0000313" key="18">
    <source>
        <dbReference type="EMBL" id="BDS09401.1"/>
    </source>
</evidence>
<dbReference type="FunFam" id="1.10.630.10:FF:000040">
    <property type="entry name" value="Bifunctional cytochrome P450/NADPH--P450 reductase"/>
    <property type="match status" value="1"/>
</dbReference>
<evidence type="ECO:0000259" key="16">
    <source>
        <dbReference type="PROSITE" id="PS50902"/>
    </source>
</evidence>
<keyword evidence="12 14" id="KW-0503">Monooxygenase</keyword>
<dbReference type="Gene3D" id="1.20.990.10">
    <property type="entry name" value="NADPH-cytochrome p450 Reductase, Chain A, domain 3"/>
    <property type="match status" value="1"/>
</dbReference>
<dbReference type="InterPro" id="IPR008254">
    <property type="entry name" value="Flavodoxin/NO_synth"/>
</dbReference>
<evidence type="ECO:0000256" key="12">
    <source>
        <dbReference type="ARBA" id="ARBA00023033"/>
    </source>
</evidence>
<comment type="catalytic activity">
    <reaction evidence="14">
        <text>an organic molecule + reduced [NADPH--hemoprotein reductase] + O2 = an alcohol + oxidized [NADPH--hemoprotein reductase] + H2O + H(+)</text>
        <dbReference type="Rhea" id="RHEA:17149"/>
        <dbReference type="Rhea" id="RHEA-COMP:11964"/>
        <dbReference type="Rhea" id="RHEA-COMP:11965"/>
        <dbReference type="ChEBI" id="CHEBI:15377"/>
        <dbReference type="ChEBI" id="CHEBI:15378"/>
        <dbReference type="ChEBI" id="CHEBI:15379"/>
        <dbReference type="ChEBI" id="CHEBI:30879"/>
        <dbReference type="ChEBI" id="CHEBI:57618"/>
        <dbReference type="ChEBI" id="CHEBI:58210"/>
        <dbReference type="ChEBI" id="CHEBI:142491"/>
        <dbReference type="EC" id="1.14.14.1"/>
    </reaction>
</comment>
<dbReference type="PRINTS" id="PR00371">
    <property type="entry name" value="FPNCR"/>
</dbReference>
<dbReference type="InterPro" id="IPR017972">
    <property type="entry name" value="Cyt_P450_CS"/>
</dbReference>
<dbReference type="Gene3D" id="2.40.30.10">
    <property type="entry name" value="Translation factors"/>
    <property type="match status" value="1"/>
</dbReference>
<feature type="domain" description="FAD-binding FR-type" evidence="17">
    <location>
        <begin position="657"/>
        <end position="892"/>
    </location>
</feature>
<keyword evidence="4 14" id="KW-0349">Heme</keyword>
<dbReference type="InterPro" id="IPR001709">
    <property type="entry name" value="Flavoprot_Pyr_Nucl_cyt_Rdtase"/>
</dbReference>
<dbReference type="EC" id="1.14.14.1" evidence="14"/>
<evidence type="ECO:0000256" key="10">
    <source>
        <dbReference type="ARBA" id="ARBA00023002"/>
    </source>
</evidence>
<keyword evidence="7 14" id="KW-0479">Metal-binding</keyword>
<dbReference type="RefSeq" id="WP_264790799.1">
    <property type="nucleotide sequence ID" value="NZ_AP026867.1"/>
</dbReference>
<evidence type="ECO:0000256" key="5">
    <source>
        <dbReference type="ARBA" id="ARBA00022630"/>
    </source>
</evidence>
<evidence type="ECO:0000256" key="8">
    <source>
        <dbReference type="ARBA" id="ARBA00022827"/>
    </source>
</evidence>
<comment type="similarity">
    <text evidence="2 14">In the N-terminal section; belongs to the cytochrome P450 family.</text>
</comment>
<dbReference type="Gene3D" id="3.40.50.360">
    <property type="match status" value="1"/>
</dbReference>
<dbReference type="PANTHER" id="PTHR19384">
    <property type="entry name" value="NITRIC OXIDE SYNTHASE-RELATED"/>
    <property type="match status" value="1"/>
</dbReference>
<evidence type="ECO:0000256" key="3">
    <source>
        <dbReference type="ARBA" id="ARBA00022448"/>
    </source>
</evidence>
<dbReference type="InterPro" id="IPR036396">
    <property type="entry name" value="Cyt_P450_sf"/>
</dbReference>
<evidence type="ECO:0000256" key="2">
    <source>
        <dbReference type="ARBA" id="ARBA00010018"/>
    </source>
</evidence>
<dbReference type="Pfam" id="PF00067">
    <property type="entry name" value="p450"/>
    <property type="match status" value="1"/>
</dbReference>
<protein>
    <recommendedName>
        <fullName evidence="14">Bifunctional cytochrome P450/NADPH--P450 reductase</fullName>
    </recommendedName>
    <domain>
        <recommendedName>
            <fullName evidence="14">Cytochrome P450</fullName>
            <ecNumber evidence="14">1.14.14.1</ecNumber>
        </recommendedName>
    </domain>
    <domain>
        <recommendedName>
            <fullName evidence="14">NADPH--cytochrome P450 reductase</fullName>
            <ecNumber evidence="14">1.6.2.4</ecNumber>
        </recommendedName>
    </domain>
</protein>
<evidence type="ECO:0000256" key="15">
    <source>
        <dbReference type="PIRSR" id="PIRSR000209-1"/>
    </source>
</evidence>
<keyword evidence="11 14" id="KW-0408">Iron</keyword>
<feature type="binding site" description="axial binding residue" evidence="15">
    <location>
        <position position="406"/>
    </location>
    <ligand>
        <name>heme</name>
        <dbReference type="ChEBI" id="CHEBI:30413"/>
    </ligand>
    <ligandPart>
        <name>Fe</name>
        <dbReference type="ChEBI" id="CHEBI:18248"/>
    </ligandPart>
</feature>
<comment type="catalytic activity">
    <reaction evidence="13 14">
        <text>2 oxidized [cytochrome P450] + NADPH = 2 reduced [cytochrome P450] + NADP(+) + H(+)</text>
        <dbReference type="Rhea" id="RHEA:24040"/>
        <dbReference type="Rhea" id="RHEA-COMP:14627"/>
        <dbReference type="Rhea" id="RHEA-COMP:14628"/>
        <dbReference type="ChEBI" id="CHEBI:15378"/>
        <dbReference type="ChEBI" id="CHEBI:55376"/>
        <dbReference type="ChEBI" id="CHEBI:57783"/>
        <dbReference type="ChEBI" id="CHEBI:58349"/>
        <dbReference type="ChEBI" id="CHEBI:60344"/>
        <dbReference type="EC" id="1.6.2.4"/>
    </reaction>
</comment>
<dbReference type="EMBL" id="AP026867">
    <property type="protein sequence ID" value="BDS09401.1"/>
    <property type="molecule type" value="Genomic_DNA"/>
</dbReference>
<dbReference type="PROSITE" id="PS51384">
    <property type="entry name" value="FAD_FR"/>
    <property type="match status" value="1"/>
</dbReference>
<evidence type="ECO:0000256" key="13">
    <source>
        <dbReference type="ARBA" id="ARBA00049342"/>
    </source>
</evidence>
<dbReference type="CDD" id="cd11068">
    <property type="entry name" value="CYP120A1"/>
    <property type="match status" value="1"/>
</dbReference>
<dbReference type="GO" id="GO:0070330">
    <property type="term" value="F:aromatase activity"/>
    <property type="evidence" value="ECO:0007669"/>
    <property type="project" value="UniProtKB-UniRule"/>
</dbReference>
<dbReference type="AlphaFoldDB" id="A0A915VK05"/>
<dbReference type="PRINTS" id="PR00369">
    <property type="entry name" value="FLAVODOXIN"/>
</dbReference>
<name>A0A915VK05_9BACT</name>
<dbReference type="SUPFAM" id="SSF63380">
    <property type="entry name" value="Riboflavin synthase domain-like"/>
    <property type="match status" value="1"/>
</dbReference>
<evidence type="ECO:0000256" key="9">
    <source>
        <dbReference type="ARBA" id="ARBA00022857"/>
    </source>
</evidence>
<keyword evidence="8 14" id="KW-0274">FAD</keyword>
<dbReference type="GO" id="GO:0003958">
    <property type="term" value="F:NADPH-hemoprotein reductase activity"/>
    <property type="evidence" value="ECO:0007669"/>
    <property type="project" value="UniProtKB-UniRule"/>
</dbReference>
<comment type="cofactor">
    <cofactor evidence="14">
        <name>FAD</name>
        <dbReference type="ChEBI" id="CHEBI:57692"/>
    </cofactor>
    <cofactor evidence="14">
        <name>FMN</name>
        <dbReference type="ChEBI" id="CHEBI:58210"/>
    </cofactor>
</comment>
<dbReference type="CDD" id="cd06206">
    <property type="entry name" value="bifunctional_CYPOR"/>
    <property type="match status" value="1"/>
</dbReference>
<evidence type="ECO:0000256" key="1">
    <source>
        <dbReference type="ARBA" id="ARBA00001971"/>
    </source>
</evidence>
<gene>
    <name evidence="18" type="ORF">AsAng_0000990</name>
</gene>
<sequence length="1049" mass="118503">MIKSSIPTPKTFPLLGNLKNINPKAFSQSLFEIAKDFEEGRIYKLILPNNDMVIVGSQELVHEVSDPSRFGKNTKLFKEIQGLLGDGLVTAETESLAWGKAHRLLMPAFGPVAIRNLFPQMLDIAEQMMLKFERMGAEHSFDVSEEMTKLTLDTIALCSFNYRFNSFYSEELHPFVESMVDSLSEMGKRAVRFPLQTKLMVKTNQKYFADIDYMHTVGAEIVRNRKKDPKKDKYNDLLNIMLNGVDPISGERLSDDNIKNQMITFLIAGHETTSGLLTFAIYELLNNPNKLKKAQEEVQRILGNNQPTIDHLPQLTYIDQVLKETLRLHPIAPMYTIAALEDTVIGGKYLVKKDENVTVLIGWLHRDKAVWGEDVEAFKPERFAIENAEQLPENCFKPFGNGKRACIGRFFAMQEAVLALAMLLQRFDLKKDNPNYNLKIKEAITIKPDNFRIRVERKEEVAIVAPSLNPSETIANNKTKQVINKNGKPLLILFGSNTGLSEGFAHKIYQEATEYGYQPTLGAMDDYVNRLDKDIPVVIVTASYEGKPPRNAVKFMDWLENGNVSSLAGIQYAVLGCGHKDWLKTYQAIPIKVDQLLSKWGGKALIERGALNGATNVYGDFDKWQDQFWEKMPKGKTEKQGFSVVVSNNRLETLEQKVLRQGVIIENKELVDMTHPLGRSKRHIEIELPKDMPYQSGDYLSILPSNPKENIERIFQRLGYTIDTQITIQAADAQLFHLPVGYPVALFDIFTNYVELGQPATQKQVELLASYCPCPPEKNALIKLTDESIYTEEVLHKRVSVLDLLECYASIDIPLEQLLKILPPLKPRLYSIASSPYWDDQKVALTVAVVDAPAWSGQGQYKGVASNYLAHLPVGGQVQIDTQPATSAFHLPTDLSVPLIMIAAGSGIAPFRGFVQERSIQKQKGNSVGEIVLFFGCDHPEVDALYMDEFCQWEQEEVVQVFRAYSALEEGDIKFVQHKLWAERKRVYELLQKGAKVFVCGDGKYMAPAVQKTFIDIYKACAKVSREEAKVWLDGIQKEGLRYATDIFI</sequence>
<dbReference type="InterPro" id="IPR001094">
    <property type="entry name" value="Flavdoxin-like"/>
</dbReference>
<dbReference type="PROSITE" id="PS50902">
    <property type="entry name" value="FLAVODOXIN_LIKE"/>
    <property type="match status" value="1"/>
</dbReference>
<keyword evidence="19" id="KW-1185">Reference proteome</keyword>
<dbReference type="GO" id="GO:0020037">
    <property type="term" value="F:heme binding"/>
    <property type="evidence" value="ECO:0007669"/>
    <property type="project" value="UniProtKB-UniRule"/>
</dbReference>
<dbReference type="InterPro" id="IPR017938">
    <property type="entry name" value="Riboflavin_synthase-like_b-brl"/>
</dbReference>
<dbReference type="InterPro" id="IPR029039">
    <property type="entry name" value="Flavoprotein-like_sf"/>
</dbReference>
<dbReference type="GO" id="GO:0005829">
    <property type="term" value="C:cytosol"/>
    <property type="evidence" value="ECO:0007669"/>
    <property type="project" value="TreeGrafter"/>
</dbReference>
<dbReference type="SUPFAM" id="SSF52343">
    <property type="entry name" value="Ferredoxin reductase-like, C-terminal NADP-linked domain"/>
    <property type="match status" value="1"/>
</dbReference>
<dbReference type="Gene3D" id="1.10.630.10">
    <property type="entry name" value="Cytochrome P450"/>
    <property type="match status" value="1"/>
</dbReference>
<reference evidence="18" key="1">
    <citation type="submission" date="2022-09" db="EMBL/GenBank/DDBJ databases">
        <title>Aureispira anguillicida sp. nov., isolated from Leptocephalus of Japanese eel Anguilla japonica.</title>
        <authorList>
            <person name="Yuasa K."/>
            <person name="Mekata T."/>
            <person name="Ikunari K."/>
        </authorList>
    </citation>
    <scope>NUCLEOTIDE SEQUENCE</scope>
    <source>
        <strain evidence="18">EL160426</strain>
    </source>
</reference>
<evidence type="ECO:0000256" key="7">
    <source>
        <dbReference type="ARBA" id="ARBA00022723"/>
    </source>
</evidence>
<dbReference type="InterPro" id="IPR039261">
    <property type="entry name" value="FNR_nucleotide-bd"/>
</dbReference>
<evidence type="ECO:0000256" key="4">
    <source>
        <dbReference type="ARBA" id="ARBA00022617"/>
    </source>
</evidence>
<proteinExistence type="inferred from homology"/>
<dbReference type="SUPFAM" id="SSF48264">
    <property type="entry name" value="Cytochrome P450"/>
    <property type="match status" value="1"/>
</dbReference>
<keyword evidence="14" id="KW-0249">Electron transport</keyword>
<dbReference type="InterPro" id="IPR003097">
    <property type="entry name" value="CysJ-like_FAD-binding"/>
</dbReference>
<evidence type="ECO:0000256" key="6">
    <source>
        <dbReference type="ARBA" id="ARBA00022643"/>
    </source>
</evidence>
<accession>A0A915VK05</accession>
<dbReference type="Pfam" id="PF00258">
    <property type="entry name" value="Flavodoxin_1"/>
    <property type="match status" value="1"/>
</dbReference>
<dbReference type="GO" id="GO:0050660">
    <property type="term" value="F:flavin adenine dinucleotide binding"/>
    <property type="evidence" value="ECO:0007669"/>
    <property type="project" value="TreeGrafter"/>
</dbReference>
<dbReference type="PIRSF" id="PIRSF000209">
    <property type="entry name" value="Bifunctional_P450_P450R"/>
    <property type="match status" value="1"/>
</dbReference>
<dbReference type="SUPFAM" id="SSF52218">
    <property type="entry name" value="Flavoproteins"/>
    <property type="match status" value="1"/>
</dbReference>
<keyword evidence="10 14" id="KW-0560">Oxidoreductase</keyword>
<dbReference type="Gene3D" id="3.40.50.80">
    <property type="entry name" value="Nucleotide-binding domain of ferredoxin-NADP reductase (FNR) module"/>
    <property type="match status" value="1"/>
</dbReference>
<organism evidence="18 19">
    <name type="scientific">Aureispira anguillae</name>
    <dbReference type="NCBI Taxonomy" id="2864201"/>
    <lineage>
        <taxon>Bacteria</taxon>
        <taxon>Pseudomonadati</taxon>
        <taxon>Bacteroidota</taxon>
        <taxon>Saprospiria</taxon>
        <taxon>Saprospirales</taxon>
        <taxon>Saprospiraceae</taxon>
        <taxon>Aureispira</taxon>
    </lineage>
</organism>
<dbReference type="InterPro" id="IPR001433">
    <property type="entry name" value="OxRdtase_FAD/NAD-bd"/>
</dbReference>
<dbReference type="EC" id="1.6.2.4" evidence="14"/>
<dbReference type="PROSITE" id="PS00086">
    <property type="entry name" value="CYTOCHROME_P450"/>
    <property type="match status" value="1"/>
</dbReference>
<dbReference type="Pfam" id="PF00667">
    <property type="entry name" value="FAD_binding_1"/>
    <property type="match status" value="1"/>
</dbReference>
<feature type="domain" description="Flavodoxin-like" evidence="16">
    <location>
        <begin position="490"/>
        <end position="629"/>
    </location>
</feature>
<evidence type="ECO:0000256" key="14">
    <source>
        <dbReference type="PIRNR" id="PIRNR000209"/>
    </source>
</evidence>
<dbReference type="InterPro" id="IPR017927">
    <property type="entry name" value="FAD-bd_FR_type"/>
</dbReference>
<dbReference type="GO" id="GO:0010181">
    <property type="term" value="F:FMN binding"/>
    <property type="evidence" value="ECO:0007669"/>
    <property type="project" value="UniProtKB-UniRule"/>
</dbReference>
<comment type="cofactor">
    <cofactor evidence="1 14 15">
        <name>heme</name>
        <dbReference type="ChEBI" id="CHEBI:30413"/>
    </cofactor>
</comment>
<dbReference type="KEGG" id="aup:AsAng_0000990"/>
<dbReference type="InterPro" id="IPR001128">
    <property type="entry name" value="Cyt_P450"/>
</dbReference>
<evidence type="ECO:0000259" key="17">
    <source>
        <dbReference type="PROSITE" id="PS51384"/>
    </source>
</evidence>
<dbReference type="PANTHER" id="PTHR19384:SF127">
    <property type="entry name" value="BIFUNCTIONAL CYTOCHROME P450_NADPH--P450 REDUCTASE"/>
    <property type="match status" value="1"/>
</dbReference>
<keyword evidence="5 14" id="KW-0285">Flavoprotein</keyword>
<dbReference type="InterPro" id="IPR023206">
    <property type="entry name" value="Bifunctional_P450_P450_red"/>
</dbReference>
<dbReference type="GO" id="GO:0005506">
    <property type="term" value="F:iron ion binding"/>
    <property type="evidence" value="ECO:0007669"/>
    <property type="project" value="UniProtKB-UniRule"/>
</dbReference>
<keyword evidence="6 14" id="KW-0288">FMN</keyword>
<evidence type="ECO:0000313" key="19">
    <source>
        <dbReference type="Proteomes" id="UP001060919"/>
    </source>
</evidence>
<dbReference type="Pfam" id="PF00175">
    <property type="entry name" value="NAD_binding_1"/>
    <property type="match status" value="1"/>
</dbReference>
<evidence type="ECO:0000256" key="11">
    <source>
        <dbReference type="ARBA" id="ARBA00023004"/>
    </source>
</evidence>
<dbReference type="InterPro" id="IPR023173">
    <property type="entry name" value="NADPH_Cyt_P450_Rdtase_alpha"/>
</dbReference>
<keyword evidence="3 14" id="KW-0813">Transport</keyword>